<evidence type="ECO:0000313" key="1">
    <source>
        <dbReference type="EMBL" id="WVZ56239.1"/>
    </source>
</evidence>
<dbReference type="AlphaFoldDB" id="A0AAQ3Q0L8"/>
<sequence length="116" mass="13118">MDCLELYNSLHPMNQLKPTVSLASLLDDVVDVMVLRITSARHATVALRFHAMAHVKHFPVDMTSRRCYVKCAILCHVCCIHIQENLLMVIAKTSAMSTTEHCFIYLCLAVDRKLTS</sequence>
<dbReference type="Proteomes" id="UP001341281">
    <property type="component" value="Chromosome 02"/>
</dbReference>
<dbReference type="EMBL" id="CP144746">
    <property type="protein sequence ID" value="WVZ56239.1"/>
    <property type="molecule type" value="Genomic_DNA"/>
</dbReference>
<organism evidence="1 2">
    <name type="scientific">Paspalum notatum var. saurae</name>
    <dbReference type="NCBI Taxonomy" id="547442"/>
    <lineage>
        <taxon>Eukaryota</taxon>
        <taxon>Viridiplantae</taxon>
        <taxon>Streptophyta</taxon>
        <taxon>Embryophyta</taxon>
        <taxon>Tracheophyta</taxon>
        <taxon>Spermatophyta</taxon>
        <taxon>Magnoliopsida</taxon>
        <taxon>Liliopsida</taxon>
        <taxon>Poales</taxon>
        <taxon>Poaceae</taxon>
        <taxon>PACMAD clade</taxon>
        <taxon>Panicoideae</taxon>
        <taxon>Andropogonodae</taxon>
        <taxon>Paspaleae</taxon>
        <taxon>Paspalinae</taxon>
        <taxon>Paspalum</taxon>
    </lineage>
</organism>
<keyword evidence="2" id="KW-1185">Reference proteome</keyword>
<evidence type="ECO:0000313" key="2">
    <source>
        <dbReference type="Proteomes" id="UP001341281"/>
    </source>
</evidence>
<gene>
    <name evidence="1" type="ORF">U9M48_006804</name>
</gene>
<accession>A0AAQ3Q0L8</accession>
<protein>
    <submittedName>
        <fullName evidence="1">Uncharacterized protein</fullName>
    </submittedName>
</protein>
<name>A0AAQ3Q0L8_PASNO</name>
<reference evidence="1 2" key="1">
    <citation type="submission" date="2024-02" db="EMBL/GenBank/DDBJ databases">
        <title>High-quality chromosome-scale genome assembly of Pensacola bahiagrass (Paspalum notatum Flugge var. saurae).</title>
        <authorList>
            <person name="Vega J.M."/>
            <person name="Podio M."/>
            <person name="Orjuela J."/>
            <person name="Siena L.A."/>
            <person name="Pessino S.C."/>
            <person name="Combes M.C."/>
            <person name="Mariac C."/>
            <person name="Albertini E."/>
            <person name="Pupilli F."/>
            <person name="Ortiz J.P.A."/>
            <person name="Leblanc O."/>
        </authorList>
    </citation>
    <scope>NUCLEOTIDE SEQUENCE [LARGE SCALE GENOMIC DNA]</scope>
    <source>
        <strain evidence="1">R1</strain>
        <tissue evidence="1">Leaf</tissue>
    </source>
</reference>
<proteinExistence type="predicted"/>